<evidence type="ECO:0000313" key="1">
    <source>
        <dbReference type="EMBL" id="WZN62438.1"/>
    </source>
</evidence>
<reference evidence="1 2" key="1">
    <citation type="submission" date="2024-03" db="EMBL/GenBank/DDBJ databases">
        <title>Complete genome sequence of the green alga Chloropicon roscoffensis RCC1871.</title>
        <authorList>
            <person name="Lemieux C."/>
            <person name="Pombert J.-F."/>
            <person name="Otis C."/>
            <person name="Turmel M."/>
        </authorList>
    </citation>
    <scope>NUCLEOTIDE SEQUENCE [LARGE SCALE GENOMIC DNA]</scope>
    <source>
        <strain evidence="1 2">RCC1871</strain>
    </source>
</reference>
<protein>
    <submittedName>
        <fullName evidence="1">Questin oxidase-like protein</fullName>
    </submittedName>
</protein>
<dbReference type="EMBL" id="CP151505">
    <property type="protein sequence ID" value="WZN62438.1"/>
    <property type="molecule type" value="Genomic_DNA"/>
</dbReference>
<accession>A0AAX4P8L9</accession>
<keyword evidence="2" id="KW-1185">Reference proteome</keyword>
<proteinExistence type="predicted"/>
<evidence type="ECO:0000313" key="2">
    <source>
        <dbReference type="Proteomes" id="UP001472866"/>
    </source>
</evidence>
<dbReference type="Proteomes" id="UP001472866">
    <property type="component" value="Chromosome 05"/>
</dbReference>
<organism evidence="1 2">
    <name type="scientific">Chloropicon roscoffensis</name>
    <dbReference type="NCBI Taxonomy" id="1461544"/>
    <lineage>
        <taxon>Eukaryota</taxon>
        <taxon>Viridiplantae</taxon>
        <taxon>Chlorophyta</taxon>
        <taxon>Chloropicophyceae</taxon>
        <taxon>Chloropicales</taxon>
        <taxon>Chloropicaceae</taxon>
        <taxon>Chloropicon</taxon>
    </lineage>
</organism>
<sequence>MLRLGATAEQIEEQEKSAFEKNSRYGLLEVEEFDPAAEAPTAETWTRFINGDEENELLLRRFWRASIRERGRSESVGACLAELWPGLQSRLHHGPIRLAYASDDDEEETAAALAAYCCNYRPPAALAAGPASASCLGALEDLRLAFQEDMDIPKVIGGLGKKYAAYSSSSEFLRSLPTVASLSSDPNASRDLLDCCLRFYLRKPGILTLHLVTGMHALLVLREDFASHYGQALSAHYTSLACLFVSHKCPEIPKTPRPPRRKKGQTEYTAGRGWEELTEVGLASKSDHDIKMVDTCLELSKIYPEMEEELLLPAARLICK</sequence>
<gene>
    <name evidence="1" type="ORF">HKI87_05g39750</name>
</gene>
<dbReference type="AlphaFoldDB" id="A0AAX4P8L9"/>
<name>A0AAX4P8L9_9CHLO</name>